<dbReference type="AlphaFoldDB" id="A0ABD3BIS2"/>
<name>A0ABD3BIS2_9LAMI</name>
<keyword evidence="2" id="KW-1185">Reference proteome</keyword>
<comment type="caution">
    <text evidence="1">The sequence shown here is derived from an EMBL/GenBank/DDBJ whole genome shotgun (WGS) entry which is preliminary data.</text>
</comment>
<evidence type="ECO:0000313" key="1">
    <source>
        <dbReference type="EMBL" id="KAL3617109.1"/>
    </source>
</evidence>
<dbReference type="EMBL" id="JAVIJP010000087">
    <property type="protein sequence ID" value="KAL3617109.1"/>
    <property type="molecule type" value="Genomic_DNA"/>
</dbReference>
<organism evidence="1 2">
    <name type="scientific">Castilleja foliolosa</name>
    <dbReference type="NCBI Taxonomy" id="1961234"/>
    <lineage>
        <taxon>Eukaryota</taxon>
        <taxon>Viridiplantae</taxon>
        <taxon>Streptophyta</taxon>
        <taxon>Embryophyta</taxon>
        <taxon>Tracheophyta</taxon>
        <taxon>Spermatophyta</taxon>
        <taxon>Magnoliopsida</taxon>
        <taxon>eudicotyledons</taxon>
        <taxon>Gunneridae</taxon>
        <taxon>Pentapetalae</taxon>
        <taxon>asterids</taxon>
        <taxon>lamiids</taxon>
        <taxon>Lamiales</taxon>
        <taxon>Orobanchaceae</taxon>
        <taxon>Pedicularideae</taxon>
        <taxon>Castillejinae</taxon>
        <taxon>Castilleja</taxon>
    </lineage>
</organism>
<evidence type="ECO:0000313" key="2">
    <source>
        <dbReference type="Proteomes" id="UP001632038"/>
    </source>
</evidence>
<sequence length="46" mass="4792">MSIALRTKLRSLSAAYLLRSLPSSIDCSSGISTRDVGARFGTAFGG</sequence>
<proteinExistence type="predicted"/>
<dbReference type="Proteomes" id="UP001632038">
    <property type="component" value="Unassembled WGS sequence"/>
</dbReference>
<protein>
    <submittedName>
        <fullName evidence="1">Uncharacterized protein</fullName>
    </submittedName>
</protein>
<accession>A0ABD3BIS2</accession>
<reference evidence="2" key="1">
    <citation type="journal article" date="2024" name="IScience">
        <title>Strigolactones Initiate the Formation of Haustorium-like Structures in Castilleja.</title>
        <authorList>
            <person name="Buerger M."/>
            <person name="Peterson D."/>
            <person name="Chory J."/>
        </authorList>
    </citation>
    <scope>NUCLEOTIDE SEQUENCE [LARGE SCALE GENOMIC DNA]</scope>
</reference>
<gene>
    <name evidence="1" type="ORF">CASFOL_039503</name>
</gene>